<dbReference type="SUPFAM" id="SSF52540">
    <property type="entry name" value="P-loop containing nucleoside triphosphate hydrolases"/>
    <property type="match status" value="1"/>
</dbReference>
<name>A0A4Y7SHM4_COPMI</name>
<evidence type="ECO:0000256" key="2">
    <source>
        <dbReference type="ARBA" id="ARBA00023134"/>
    </source>
</evidence>
<dbReference type="Pfam" id="PF00025">
    <property type="entry name" value="Arf"/>
    <property type="match status" value="1"/>
</dbReference>
<keyword evidence="1 3" id="KW-0547">Nucleotide-binding</keyword>
<dbReference type="STRING" id="71717.A0A4Y7SHM4"/>
<dbReference type="Gene3D" id="3.40.50.300">
    <property type="entry name" value="P-loop containing nucleotide triphosphate hydrolases"/>
    <property type="match status" value="1"/>
</dbReference>
<feature type="binding site" evidence="4">
    <location>
        <position position="50"/>
    </location>
    <ligand>
        <name>Mg(2+)</name>
        <dbReference type="ChEBI" id="CHEBI:18420"/>
    </ligand>
</feature>
<evidence type="ECO:0000313" key="5">
    <source>
        <dbReference type="EMBL" id="TEB21094.1"/>
    </source>
</evidence>
<dbReference type="GO" id="GO:0046872">
    <property type="term" value="F:metal ion binding"/>
    <property type="evidence" value="ECO:0007669"/>
    <property type="project" value="UniProtKB-KW"/>
</dbReference>
<dbReference type="PANTHER" id="PTHR11711">
    <property type="entry name" value="ADP RIBOSYLATION FACTOR-RELATED"/>
    <property type="match status" value="1"/>
</dbReference>
<gene>
    <name evidence="5" type="ORF">FA13DRAFT_1800378</name>
</gene>
<dbReference type="InterPro" id="IPR027417">
    <property type="entry name" value="P-loop_NTPase"/>
</dbReference>
<dbReference type="InterPro" id="IPR006689">
    <property type="entry name" value="Small_GTPase_ARF/SAR"/>
</dbReference>
<comment type="caution">
    <text evidence="5">The sequence shown here is derived from an EMBL/GenBank/DDBJ whole genome shotgun (WGS) entry which is preliminary data.</text>
</comment>
<keyword evidence="5" id="KW-0378">Hydrolase</keyword>
<organism evidence="5 6">
    <name type="scientific">Coprinellus micaceus</name>
    <name type="common">Glistening ink-cap mushroom</name>
    <name type="synonym">Coprinus micaceus</name>
    <dbReference type="NCBI Taxonomy" id="71717"/>
    <lineage>
        <taxon>Eukaryota</taxon>
        <taxon>Fungi</taxon>
        <taxon>Dikarya</taxon>
        <taxon>Basidiomycota</taxon>
        <taxon>Agaricomycotina</taxon>
        <taxon>Agaricomycetes</taxon>
        <taxon>Agaricomycetidae</taxon>
        <taxon>Agaricales</taxon>
        <taxon>Agaricineae</taxon>
        <taxon>Psathyrellaceae</taxon>
        <taxon>Coprinellus</taxon>
    </lineage>
</organism>
<protein>
    <submittedName>
        <fullName evidence="5">P-loop containing nucleoside triphosphate hydrolase protein</fullName>
    </submittedName>
</protein>
<feature type="binding site" evidence="4">
    <location>
        <position position="33"/>
    </location>
    <ligand>
        <name>Mg(2+)</name>
        <dbReference type="ChEBI" id="CHEBI:18420"/>
    </ligand>
</feature>
<dbReference type="PROSITE" id="PS51417">
    <property type="entry name" value="ARF"/>
    <property type="match status" value="1"/>
</dbReference>
<feature type="binding site" evidence="3">
    <location>
        <position position="83"/>
    </location>
    <ligand>
        <name>GTP</name>
        <dbReference type="ChEBI" id="CHEBI:37565"/>
    </ligand>
</feature>
<dbReference type="SMART" id="SM00178">
    <property type="entry name" value="SAR"/>
    <property type="match status" value="1"/>
</dbReference>
<evidence type="ECO:0000256" key="3">
    <source>
        <dbReference type="PIRSR" id="PIRSR606689-1"/>
    </source>
</evidence>
<dbReference type="EMBL" id="QPFP01000123">
    <property type="protein sequence ID" value="TEB21094.1"/>
    <property type="molecule type" value="Genomic_DNA"/>
</dbReference>
<accession>A0A4Y7SHM4</accession>
<sequence>MASTLRSLIERIYPSARGTHRVVIGGLDYTGKTTLLYLLKMNELVTTIPSIGFNVETVDITTSPPGNKQLRLDMWDVGSGCGGPSLMIRMLRWYLPGAKALIWMVDSTDVRGEEAIKEGLQVLLSDVDALPEMADRHIPILILANKSDKPNATSLDDIRILFSTALRGRLFGVFSTSLTSTDLKATGVQAAFDWLFLALEIADTTRKSGSEPAPTVAPAVAVAAIPSSVHNPRDPSFLAKGLGEWLQRTETDSPPEEFMQQFNAFDLPSWDHYAHIRLAFLILVYHGRQNGKNIVFSGIQSYLANNATSQTNARKFHFTMTYFWIQIVHFGIQNLPPNILPPLGTSVYPSTDDFFRFLMVNPHVTDGGLWMDYYTKGAIMSATAREEMVLPDRKPLPSVVARDAVQGFGEK</sequence>
<dbReference type="SMART" id="SM00177">
    <property type="entry name" value="ARF"/>
    <property type="match status" value="1"/>
</dbReference>
<feature type="binding site" evidence="3">
    <location>
        <begin position="145"/>
        <end position="148"/>
    </location>
    <ligand>
        <name>GTP</name>
        <dbReference type="ChEBI" id="CHEBI:37565"/>
    </ligand>
</feature>
<keyword evidence="4" id="KW-0460">Magnesium</keyword>
<proteinExistence type="predicted"/>
<evidence type="ECO:0000256" key="1">
    <source>
        <dbReference type="ARBA" id="ARBA00022741"/>
    </source>
</evidence>
<evidence type="ECO:0000256" key="4">
    <source>
        <dbReference type="PIRSR" id="PIRSR606689-2"/>
    </source>
</evidence>
<dbReference type="AlphaFoldDB" id="A0A4Y7SHM4"/>
<reference evidence="5 6" key="1">
    <citation type="journal article" date="2019" name="Nat. Ecol. Evol.">
        <title>Megaphylogeny resolves global patterns of mushroom evolution.</title>
        <authorList>
            <person name="Varga T."/>
            <person name="Krizsan K."/>
            <person name="Foldi C."/>
            <person name="Dima B."/>
            <person name="Sanchez-Garcia M."/>
            <person name="Sanchez-Ramirez S."/>
            <person name="Szollosi G.J."/>
            <person name="Szarkandi J.G."/>
            <person name="Papp V."/>
            <person name="Albert L."/>
            <person name="Andreopoulos W."/>
            <person name="Angelini C."/>
            <person name="Antonin V."/>
            <person name="Barry K.W."/>
            <person name="Bougher N.L."/>
            <person name="Buchanan P."/>
            <person name="Buyck B."/>
            <person name="Bense V."/>
            <person name="Catcheside P."/>
            <person name="Chovatia M."/>
            <person name="Cooper J."/>
            <person name="Damon W."/>
            <person name="Desjardin D."/>
            <person name="Finy P."/>
            <person name="Geml J."/>
            <person name="Haridas S."/>
            <person name="Hughes K."/>
            <person name="Justo A."/>
            <person name="Karasinski D."/>
            <person name="Kautmanova I."/>
            <person name="Kiss B."/>
            <person name="Kocsube S."/>
            <person name="Kotiranta H."/>
            <person name="LaButti K.M."/>
            <person name="Lechner B.E."/>
            <person name="Liimatainen K."/>
            <person name="Lipzen A."/>
            <person name="Lukacs Z."/>
            <person name="Mihaltcheva S."/>
            <person name="Morgado L.N."/>
            <person name="Niskanen T."/>
            <person name="Noordeloos M.E."/>
            <person name="Ohm R.A."/>
            <person name="Ortiz-Santana B."/>
            <person name="Ovrebo C."/>
            <person name="Racz N."/>
            <person name="Riley R."/>
            <person name="Savchenko A."/>
            <person name="Shiryaev A."/>
            <person name="Soop K."/>
            <person name="Spirin V."/>
            <person name="Szebenyi C."/>
            <person name="Tomsovsky M."/>
            <person name="Tulloss R.E."/>
            <person name="Uehling J."/>
            <person name="Grigoriev I.V."/>
            <person name="Vagvolgyi C."/>
            <person name="Papp T."/>
            <person name="Martin F.M."/>
            <person name="Miettinen O."/>
            <person name="Hibbett D.S."/>
            <person name="Nagy L.G."/>
        </authorList>
    </citation>
    <scope>NUCLEOTIDE SEQUENCE [LARGE SCALE GENOMIC DNA]</scope>
    <source>
        <strain evidence="5 6">FP101781</strain>
    </source>
</reference>
<dbReference type="Proteomes" id="UP000298030">
    <property type="component" value="Unassembled WGS sequence"/>
</dbReference>
<dbReference type="GO" id="GO:0003924">
    <property type="term" value="F:GTPase activity"/>
    <property type="evidence" value="ECO:0007669"/>
    <property type="project" value="InterPro"/>
</dbReference>
<keyword evidence="2 3" id="KW-0342">GTP-binding</keyword>
<dbReference type="InterPro" id="IPR024156">
    <property type="entry name" value="Small_GTPase_ARF"/>
</dbReference>
<dbReference type="GO" id="GO:0005525">
    <property type="term" value="F:GTP binding"/>
    <property type="evidence" value="ECO:0007669"/>
    <property type="project" value="UniProtKB-KW"/>
</dbReference>
<keyword evidence="4" id="KW-0479">Metal-binding</keyword>
<feature type="binding site" evidence="3">
    <location>
        <begin position="26"/>
        <end position="33"/>
    </location>
    <ligand>
        <name>GTP</name>
        <dbReference type="ChEBI" id="CHEBI:37565"/>
    </ligand>
</feature>
<evidence type="ECO:0000313" key="6">
    <source>
        <dbReference type="Proteomes" id="UP000298030"/>
    </source>
</evidence>
<keyword evidence="6" id="KW-1185">Reference proteome</keyword>
<dbReference type="OrthoDB" id="427186at2759"/>